<dbReference type="Gramene" id="mRNA:HanXRQr2_Chr13g0610211">
    <property type="protein sequence ID" value="CDS:HanXRQr2_Chr13g0610211.1"/>
    <property type="gene ID" value="HanXRQr2_Chr13g0610211"/>
</dbReference>
<sequence>MLTGQRQLTIFSQLHTSNFVRDVRKLPQQLPSSFSPKLNNFSQRSTFNFLKFTKSLPASASDSHKYLISLHSCIINSSTFPRYPVIPLHTTSSSPVISFSIKMLTDEATFTTFLNTLLSHSIISR</sequence>
<keyword evidence="3" id="KW-1185">Reference proteome</keyword>
<evidence type="ECO:0000313" key="3">
    <source>
        <dbReference type="Proteomes" id="UP000215914"/>
    </source>
</evidence>
<proteinExistence type="predicted"/>
<reference evidence="2" key="2">
    <citation type="submission" date="2017-02" db="EMBL/GenBank/DDBJ databases">
        <title>Sunflower complete genome.</title>
        <authorList>
            <person name="Langlade N."/>
            <person name="Munos S."/>
        </authorList>
    </citation>
    <scope>NUCLEOTIDE SEQUENCE [LARGE SCALE GENOMIC DNA]</scope>
    <source>
        <tissue evidence="2">Leaves</tissue>
    </source>
</reference>
<dbReference type="AlphaFoldDB" id="A0A251SXT9"/>
<accession>A0A251SXT9</accession>
<evidence type="ECO:0000313" key="1">
    <source>
        <dbReference type="EMBL" id="KAF5775267.1"/>
    </source>
</evidence>
<dbReference type="Proteomes" id="UP000215914">
    <property type="component" value="Chromosome 13"/>
</dbReference>
<dbReference type="InParanoid" id="A0A251SXT9"/>
<gene>
    <name evidence="2" type="ORF">HannXRQ_Chr13g0420061</name>
    <name evidence="1" type="ORF">HanXRQr2_Chr13g0610211</name>
</gene>
<name>A0A251SXT9_HELAN</name>
<reference evidence="1 3" key="1">
    <citation type="journal article" date="2017" name="Nature">
        <title>The sunflower genome provides insights into oil metabolism, flowering and Asterid evolution.</title>
        <authorList>
            <person name="Badouin H."/>
            <person name="Gouzy J."/>
            <person name="Grassa C.J."/>
            <person name="Murat F."/>
            <person name="Staton S.E."/>
            <person name="Cottret L."/>
            <person name="Lelandais-Briere C."/>
            <person name="Owens G.L."/>
            <person name="Carrere S."/>
            <person name="Mayjonade B."/>
            <person name="Legrand L."/>
            <person name="Gill N."/>
            <person name="Kane N.C."/>
            <person name="Bowers J.E."/>
            <person name="Hubner S."/>
            <person name="Bellec A."/>
            <person name="Berard A."/>
            <person name="Berges H."/>
            <person name="Blanchet N."/>
            <person name="Boniface M.C."/>
            <person name="Brunel D."/>
            <person name="Catrice O."/>
            <person name="Chaidir N."/>
            <person name="Claudel C."/>
            <person name="Donnadieu C."/>
            <person name="Faraut T."/>
            <person name="Fievet G."/>
            <person name="Helmstetter N."/>
            <person name="King M."/>
            <person name="Knapp S.J."/>
            <person name="Lai Z."/>
            <person name="Le Paslier M.C."/>
            <person name="Lippi Y."/>
            <person name="Lorenzon L."/>
            <person name="Mandel J.R."/>
            <person name="Marage G."/>
            <person name="Marchand G."/>
            <person name="Marquand E."/>
            <person name="Bret-Mestries E."/>
            <person name="Morien E."/>
            <person name="Nambeesan S."/>
            <person name="Nguyen T."/>
            <person name="Pegot-Espagnet P."/>
            <person name="Pouilly N."/>
            <person name="Raftis F."/>
            <person name="Sallet E."/>
            <person name="Schiex T."/>
            <person name="Thomas J."/>
            <person name="Vandecasteele C."/>
            <person name="Vares D."/>
            <person name="Vear F."/>
            <person name="Vautrin S."/>
            <person name="Crespi M."/>
            <person name="Mangin B."/>
            <person name="Burke J.M."/>
            <person name="Salse J."/>
            <person name="Munos S."/>
            <person name="Vincourt P."/>
            <person name="Rieseberg L.H."/>
            <person name="Langlade N.B."/>
        </authorList>
    </citation>
    <scope>NUCLEOTIDE SEQUENCE [LARGE SCALE GENOMIC DNA]</scope>
    <source>
        <strain evidence="3">cv. SF193</strain>
        <tissue evidence="1">Leaves</tissue>
    </source>
</reference>
<evidence type="ECO:0000313" key="2">
    <source>
        <dbReference type="EMBL" id="OTG03076.1"/>
    </source>
</evidence>
<dbReference type="EMBL" id="CM007902">
    <property type="protein sequence ID" value="OTG03076.1"/>
    <property type="molecule type" value="Genomic_DNA"/>
</dbReference>
<organism evidence="2 3">
    <name type="scientific">Helianthus annuus</name>
    <name type="common">Common sunflower</name>
    <dbReference type="NCBI Taxonomy" id="4232"/>
    <lineage>
        <taxon>Eukaryota</taxon>
        <taxon>Viridiplantae</taxon>
        <taxon>Streptophyta</taxon>
        <taxon>Embryophyta</taxon>
        <taxon>Tracheophyta</taxon>
        <taxon>Spermatophyta</taxon>
        <taxon>Magnoliopsida</taxon>
        <taxon>eudicotyledons</taxon>
        <taxon>Gunneridae</taxon>
        <taxon>Pentapetalae</taxon>
        <taxon>asterids</taxon>
        <taxon>campanulids</taxon>
        <taxon>Asterales</taxon>
        <taxon>Asteraceae</taxon>
        <taxon>Asteroideae</taxon>
        <taxon>Heliantheae alliance</taxon>
        <taxon>Heliantheae</taxon>
        <taxon>Helianthus</taxon>
    </lineage>
</organism>
<dbReference type="EMBL" id="MNCJ02000328">
    <property type="protein sequence ID" value="KAF5775267.1"/>
    <property type="molecule type" value="Genomic_DNA"/>
</dbReference>
<protein>
    <submittedName>
        <fullName evidence="2">Uncharacterized protein</fullName>
    </submittedName>
</protein>
<reference evidence="1" key="3">
    <citation type="submission" date="2020-06" db="EMBL/GenBank/DDBJ databases">
        <title>Helianthus annuus Genome sequencing and assembly Release 2.</title>
        <authorList>
            <person name="Gouzy J."/>
            <person name="Langlade N."/>
            <person name="Munos S."/>
        </authorList>
    </citation>
    <scope>NUCLEOTIDE SEQUENCE</scope>
    <source>
        <tissue evidence="1">Leaves</tissue>
    </source>
</reference>